<dbReference type="EMBL" id="PJRS01000007">
    <property type="protein sequence ID" value="PLR28630.1"/>
    <property type="molecule type" value="Genomic_DNA"/>
</dbReference>
<dbReference type="RefSeq" id="WP_101716348.1">
    <property type="nucleotide sequence ID" value="NZ_PJRS01000007.1"/>
</dbReference>
<dbReference type="PANTHER" id="PTHR11527">
    <property type="entry name" value="HEAT-SHOCK PROTEIN 20 FAMILY MEMBER"/>
    <property type="match status" value="1"/>
</dbReference>
<feature type="domain" description="SHSP" evidence="3">
    <location>
        <begin position="39"/>
        <end position="152"/>
    </location>
</feature>
<evidence type="ECO:0000256" key="1">
    <source>
        <dbReference type="PROSITE-ProRule" id="PRU00285"/>
    </source>
</evidence>
<organism evidence="4 5">
    <name type="scientific">Caulobacter zeae</name>
    <dbReference type="NCBI Taxonomy" id="2055137"/>
    <lineage>
        <taxon>Bacteria</taxon>
        <taxon>Pseudomonadati</taxon>
        <taxon>Pseudomonadota</taxon>
        <taxon>Alphaproteobacteria</taxon>
        <taxon>Caulobacterales</taxon>
        <taxon>Caulobacteraceae</taxon>
        <taxon>Caulobacter</taxon>
    </lineage>
</organism>
<sequence length="157" mass="16633">MSVHETQSLLPVFGSRGPHVFGPLQREIERVFADFGRGLGRNGFDAPSLDFAETADGVELKLDVPGYKEGDISVTLDGDVLTIAGKTASQTEEKDKTYHLIERRSGAFTRSVVLPVALDAEQVRASLGDGVLTITAPKAQALAGRTIAIETKPAAAA</sequence>
<evidence type="ECO:0000313" key="5">
    <source>
        <dbReference type="Proteomes" id="UP000234479"/>
    </source>
</evidence>
<dbReference type="InterPro" id="IPR031107">
    <property type="entry name" value="Small_HSP"/>
</dbReference>
<keyword evidence="5" id="KW-1185">Reference proteome</keyword>
<dbReference type="InterPro" id="IPR008978">
    <property type="entry name" value="HSP20-like_chaperone"/>
</dbReference>
<protein>
    <recommendedName>
        <fullName evidence="3">SHSP domain-containing protein</fullName>
    </recommendedName>
</protein>
<name>A0A2N5DRE2_9CAUL</name>
<gene>
    <name evidence="4" type="ORF">SGCZBJ_01910</name>
</gene>
<dbReference type="AlphaFoldDB" id="A0A2N5DRE2"/>
<comment type="similarity">
    <text evidence="1 2">Belongs to the small heat shock protein (HSP20) family.</text>
</comment>
<evidence type="ECO:0000313" key="4">
    <source>
        <dbReference type="EMBL" id="PLR28630.1"/>
    </source>
</evidence>
<proteinExistence type="inferred from homology"/>
<dbReference type="Gene3D" id="2.60.40.790">
    <property type="match status" value="1"/>
</dbReference>
<comment type="caution">
    <text evidence="4">The sequence shown here is derived from an EMBL/GenBank/DDBJ whole genome shotgun (WGS) entry which is preliminary data.</text>
</comment>
<dbReference type="CDD" id="cd06464">
    <property type="entry name" value="ACD_sHsps-like"/>
    <property type="match status" value="1"/>
</dbReference>
<dbReference type="InterPro" id="IPR002068">
    <property type="entry name" value="A-crystallin/Hsp20_dom"/>
</dbReference>
<accession>A0A2N5DRE2</accession>
<dbReference type="PROSITE" id="PS01031">
    <property type="entry name" value="SHSP"/>
    <property type="match status" value="1"/>
</dbReference>
<evidence type="ECO:0000259" key="3">
    <source>
        <dbReference type="PROSITE" id="PS01031"/>
    </source>
</evidence>
<reference evidence="4 5" key="1">
    <citation type="submission" date="2017-12" db="EMBL/GenBank/DDBJ databases">
        <title>The genome sequence of Caulobacter sp. 410.</title>
        <authorList>
            <person name="Gao J."/>
            <person name="Mao X."/>
            <person name="Sun J."/>
        </authorList>
    </citation>
    <scope>NUCLEOTIDE SEQUENCE [LARGE SCALE GENOMIC DNA]</scope>
    <source>
        <strain evidence="4 5">410</strain>
    </source>
</reference>
<dbReference type="Proteomes" id="UP000234479">
    <property type="component" value="Unassembled WGS sequence"/>
</dbReference>
<dbReference type="OrthoDB" id="9808910at2"/>
<dbReference type="Pfam" id="PF00011">
    <property type="entry name" value="HSP20"/>
    <property type="match status" value="1"/>
</dbReference>
<evidence type="ECO:0000256" key="2">
    <source>
        <dbReference type="RuleBase" id="RU003616"/>
    </source>
</evidence>
<dbReference type="SUPFAM" id="SSF49764">
    <property type="entry name" value="HSP20-like chaperones"/>
    <property type="match status" value="1"/>
</dbReference>